<evidence type="ECO:0000256" key="2">
    <source>
        <dbReference type="ARBA" id="ARBA00022803"/>
    </source>
</evidence>
<dbReference type="PANTHER" id="PTHR45641:SF19">
    <property type="entry name" value="NEPHROCYSTIN-3"/>
    <property type="match status" value="1"/>
</dbReference>
<feature type="domain" description="MalT-like TPR region" evidence="4">
    <location>
        <begin position="201"/>
        <end position="478"/>
    </location>
</feature>
<accession>A0A218X4S4</accession>
<comment type="caution">
    <text evidence="5">The sequence shown here is derived from an EMBL/GenBank/DDBJ whole genome shotgun (WGS) entry which is preliminary data.</text>
</comment>
<keyword evidence="1" id="KW-0677">Repeat</keyword>
<dbReference type="GO" id="GO:0009507">
    <property type="term" value="C:chloroplast"/>
    <property type="evidence" value="ECO:0007669"/>
    <property type="project" value="TreeGrafter"/>
</dbReference>
<evidence type="ECO:0000256" key="3">
    <source>
        <dbReference type="PROSITE-ProRule" id="PRU00339"/>
    </source>
</evidence>
<dbReference type="Gene3D" id="1.25.40.10">
    <property type="entry name" value="Tetratricopeptide repeat domain"/>
    <property type="match status" value="2"/>
</dbReference>
<dbReference type="GO" id="GO:0009658">
    <property type="term" value="P:chloroplast organization"/>
    <property type="evidence" value="ECO:0007669"/>
    <property type="project" value="TreeGrafter"/>
</dbReference>
<evidence type="ECO:0000256" key="1">
    <source>
        <dbReference type="ARBA" id="ARBA00022737"/>
    </source>
</evidence>
<dbReference type="SMART" id="SM00028">
    <property type="entry name" value="TPR"/>
    <property type="match status" value="6"/>
</dbReference>
<dbReference type="PANTHER" id="PTHR45641">
    <property type="entry name" value="TETRATRICOPEPTIDE REPEAT PROTEIN (AFU_ORTHOLOGUE AFUA_6G03870)"/>
    <property type="match status" value="1"/>
</dbReference>
<evidence type="ECO:0000313" key="6">
    <source>
        <dbReference type="Proteomes" id="UP000197138"/>
    </source>
</evidence>
<dbReference type="SUPFAM" id="SSF48452">
    <property type="entry name" value="TPR-like"/>
    <property type="match status" value="2"/>
</dbReference>
<dbReference type="InterPro" id="IPR019734">
    <property type="entry name" value="TPR_rpt"/>
</dbReference>
<protein>
    <recommendedName>
        <fullName evidence="4">MalT-like TPR region domain-containing protein</fullName>
    </recommendedName>
</protein>
<evidence type="ECO:0000259" key="4">
    <source>
        <dbReference type="Pfam" id="PF17874"/>
    </source>
</evidence>
<dbReference type="Pfam" id="PF17874">
    <property type="entry name" value="TPR_MalT"/>
    <property type="match status" value="1"/>
</dbReference>
<evidence type="ECO:0000313" key="5">
    <source>
        <dbReference type="EMBL" id="OWM79650.1"/>
    </source>
</evidence>
<dbReference type="PROSITE" id="PS50005">
    <property type="entry name" value="TPR"/>
    <property type="match status" value="1"/>
</dbReference>
<proteinExistence type="predicted"/>
<name>A0A218X4S4_PUNGR</name>
<keyword evidence="2 3" id="KW-0802">TPR repeat</keyword>
<dbReference type="Proteomes" id="UP000197138">
    <property type="component" value="Unassembled WGS sequence"/>
</dbReference>
<gene>
    <name evidence="5" type="ORF">CDL15_Pgr023062</name>
</gene>
<dbReference type="AlphaFoldDB" id="A0A218X4S4"/>
<organism evidence="5 6">
    <name type="scientific">Punica granatum</name>
    <name type="common">Pomegranate</name>
    <dbReference type="NCBI Taxonomy" id="22663"/>
    <lineage>
        <taxon>Eukaryota</taxon>
        <taxon>Viridiplantae</taxon>
        <taxon>Streptophyta</taxon>
        <taxon>Embryophyta</taxon>
        <taxon>Tracheophyta</taxon>
        <taxon>Spermatophyta</taxon>
        <taxon>Magnoliopsida</taxon>
        <taxon>eudicotyledons</taxon>
        <taxon>Gunneridae</taxon>
        <taxon>Pentapetalae</taxon>
        <taxon>rosids</taxon>
        <taxon>malvids</taxon>
        <taxon>Myrtales</taxon>
        <taxon>Lythraceae</taxon>
        <taxon>Punica</taxon>
    </lineage>
</organism>
<dbReference type="EMBL" id="MTKT01002440">
    <property type="protein sequence ID" value="OWM79650.1"/>
    <property type="molecule type" value="Genomic_DNA"/>
</dbReference>
<sequence>MLLANCCSSSLHKLTSSSPMSFVPGNSRFRTTIQFFPSFSSTHFPRSVFDAKVLAVRTKVACRPGTIKAFAAVRSAETGVVHRRENGSRTSQSFEKSGTLLDDLAEPLDAGSGFERDLQGLFDEVKRMIASGKENDAVDLLQANFQAVKVQMEDGAKGIEEVATLDIIALGYMALGDLKAVALILEKMNEVAGSLRDDENLLGSVVMHMGSMYSALGKFEKSVLMYQRAVGILEGIYGKDSTFLVTPLLGMAKALGCIGRATKATRTYQHAVAILESSRGVESEDLVVPLLALGNLLIKEGKANDAEYQFTRVVSIYTKLYGENDGRVGIALSSLAHVKCAKGDVEEAIYAYRKALQIMKDSNYVALDDSVMERMRIDLAELLHVVGRGDEGRQLLEECLLITEEQKGKDHPSFVNHLVNLATSYSRSKNYAEAERLLRAALGIMTRTLGPDDQSISFPMLHLAVALYNLKRDEEAEQLAVDVIRIREKAFGEDSLPVGEALDCLVSIRARLGKQDGDLVALLKRVLRIQEEGFGYESEEVMVTLKKILFYLDKLGRKDEKFGEALDCLVSIRARLGKQDGDLVALLKRVLRIQEEGFGYESEEVMVTLKKILFYLDKLGRKDEKFGLQKRLSVLKERYKHMIQY</sequence>
<dbReference type="InterPro" id="IPR011990">
    <property type="entry name" value="TPR-like_helical_dom_sf"/>
</dbReference>
<feature type="repeat" description="TPR" evidence="3">
    <location>
        <begin position="329"/>
        <end position="362"/>
    </location>
</feature>
<dbReference type="InterPro" id="IPR041617">
    <property type="entry name" value="TPR_MalT"/>
</dbReference>
<reference evidence="6" key="1">
    <citation type="journal article" date="2017" name="Plant J.">
        <title>The pomegranate (Punica granatum L.) genome and the genomics of punicalagin biosynthesis.</title>
        <authorList>
            <person name="Qin G."/>
            <person name="Xu C."/>
            <person name="Ming R."/>
            <person name="Tang H."/>
            <person name="Guyot R."/>
            <person name="Kramer E.M."/>
            <person name="Hu Y."/>
            <person name="Yi X."/>
            <person name="Qi Y."/>
            <person name="Xu X."/>
            <person name="Gao Z."/>
            <person name="Pan H."/>
            <person name="Jian J."/>
            <person name="Tian Y."/>
            <person name="Yue Z."/>
            <person name="Xu Y."/>
        </authorList>
    </citation>
    <scope>NUCLEOTIDE SEQUENCE [LARGE SCALE GENOMIC DNA]</scope>
    <source>
        <strain evidence="6">cv. Dabenzi</strain>
    </source>
</reference>